<gene>
    <name evidence="1" type="ORF">SM436_31255</name>
</gene>
<comment type="caution">
    <text evidence="1">The sequence shown here is derived from an EMBL/GenBank/DDBJ whole genome shotgun (WGS) entry which is preliminary data.</text>
</comment>
<name>A0ABV4R7T3_9ACTN</name>
<evidence type="ECO:0000313" key="1">
    <source>
        <dbReference type="EMBL" id="MFA1558187.1"/>
    </source>
</evidence>
<accession>A0ABV4R7T3</accession>
<sequence>MAAGPLLTVLPLAAAYRTGSRPAMVPGFAVGGLGVPYGMAGLGAMLVTATAPALVGALPPFTS</sequence>
<evidence type="ECO:0000313" key="2">
    <source>
        <dbReference type="Proteomes" id="UP001569904"/>
    </source>
</evidence>
<protein>
    <submittedName>
        <fullName evidence="1">Uncharacterized protein</fullName>
    </submittedName>
</protein>
<organism evidence="1 2">
    <name type="scientific">Actinomadura chokoriensis</name>
    <dbReference type="NCBI Taxonomy" id="454156"/>
    <lineage>
        <taxon>Bacteria</taxon>
        <taxon>Bacillati</taxon>
        <taxon>Actinomycetota</taxon>
        <taxon>Actinomycetes</taxon>
        <taxon>Streptosporangiales</taxon>
        <taxon>Thermomonosporaceae</taxon>
        <taxon>Actinomadura</taxon>
    </lineage>
</organism>
<dbReference type="EMBL" id="JAXCEH010000028">
    <property type="protein sequence ID" value="MFA1558187.1"/>
    <property type="molecule type" value="Genomic_DNA"/>
</dbReference>
<proteinExistence type="predicted"/>
<reference evidence="1 2" key="1">
    <citation type="submission" date="2023-11" db="EMBL/GenBank/DDBJ databases">
        <title>Actinomadura monticuli sp. nov., isolated from volcanic ash.</title>
        <authorList>
            <person name="Lee S.D."/>
            <person name="Yang H."/>
            <person name="Kim I.S."/>
        </authorList>
    </citation>
    <scope>NUCLEOTIDE SEQUENCE [LARGE SCALE GENOMIC DNA]</scope>
    <source>
        <strain evidence="1 2">DSM 45346</strain>
    </source>
</reference>
<dbReference type="Proteomes" id="UP001569904">
    <property type="component" value="Unassembled WGS sequence"/>
</dbReference>
<keyword evidence="2" id="KW-1185">Reference proteome</keyword>
<dbReference type="RefSeq" id="WP_371945105.1">
    <property type="nucleotide sequence ID" value="NZ_JAXCEH010000028.1"/>
</dbReference>